<dbReference type="InterPro" id="IPR011639">
    <property type="entry name" value="MethylTrfase_TaqI-like_dom"/>
</dbReference>
<dbReference type="GO" id="GO:0003676">
    <property type="term" value="F:nucleic acid binding"/>
    <property type="evidence" value="ECO:0007669"/>
    <property type="project" value="InterPro"/>
</dbReference>
<dbReference type="PROSITE" id="PS00092">
    <property type="entry name" value="N6_MTASE"/>
    <property type="match status" value="1"/>
</dbReference>
<dbReference type="EC" id="2.1.1.72" evidence="1"/>
<dbReference type="InterPro" id="IPR029063">
    <property type="entry name" value="SAM-dependent_MTases_sf"/>
</dbReference>
<dbReference type="GO" id="GO:0032259">
    <property type="term" value="P:methylation"/>
    <property type="evidence" value="ECO:0007669"/>
    <property type="project" value="UniProtKB-KW"/>
</dbReference>
<dbReference type="EMBL" id="VOSL01000059">
    <property type="protein sequence ID" value="TXD33786.1"/>
    <property type="molecule type" value="Genomic_DNA"/>
</dbReference>
<evidence type="ECO:0000256" key="5">
    <source>
        <dbReference type="ARBA" id="ARBA00047942"/>
    </source>
</evidence>
<dbReference type="OrthoDB" id="9761012at2"/>
<reference evidence="7 8" key="1">
    <citation type="submission" date="2019-08" db="EMBL/GenBank/DDBJ databases">
        <title>Bradymonadales sp. TMQ2.</title>
        <authorList>
            <person name="Liang Q."/>
        </authorList>
    </citation>
    <scope>NUCLEOTIDE SEQUENCE [LARGE SCALE GENOMIC DNA]</scope>
    <source>
        <strain evidence="7 8">TMQ2</strain>
    </source>
</reference>
<dbReference type="SUPFAM" id="SSF53335">
    <property type="entry name" value="S-adenosyl-L-methionine-dependent methyltransferases"/>
    <property type="match status" value="2"/>
</dbReference>
<keyword evidence="3 7" id="KW-0808">Transferase</keyword>
<proteinExistence type="predicted"/>
<dbReference type="GO" id="GO:0006304">
    <property type="term" value="P:DNA modification"/>
    <property type="evidence" value="ECO:0007669"/>
    <property type="project" value="InterPro"/>
</dbReference>
<evidence type="ECO:0000256" key="3">
    <source>
        <dbReference type="ARBA" id="ARBA00022679"/>
    </source>
</evidence>
<dbReference type="InterPro" id="IPR002052">
    <property type="entry name" value="DNA_methylase_N6_adenine_CS"/>
</dbReference>
<dbReference type="PANTHER" id="PTHR33841">
    <property type="entry name" value="DNA METHYLTRANSFERASE YEEA-RELATED"/>
    <property type="match status" value="1"/>
</dbReference>
<sequence length="1570" mass="180873">MNFTGIDNDTEFYSHHYLDAVLQSDLNSEVFKDWSDDDGTRPHDALRRLAREYFELRAELESMDDAEERRQRHATFLTRLLFDLGYEPLERTREVEELSITTLTEVSRQDGAPVLWALHAPYDAQAPDLDALSRYEDHINAILFEREEPPRFILLCSELDITLIDRTKWREKRYLRFDLDEILGRKDTDTLKVTAALLERRQIWSEQDQSLLDTLDESSHKHAFGVSQDLKYALREAIELLGNEAVYYIENVKKKKRYEIGLADELSRECLRFMYRILFLFYIEARPELGYAPMNNDAYLKGYSLESLRELEQVDLSTPESLNGYYLHESIKLLFDMIFNGTAQTGQTDLYDLGNPDGEQAPTAVHGLFTLSPLRTHLFDPKATPILSGVRLRNHVVQRIIELMSLSHETKGSGRASNKRRGRISYAQLGINQLGAVYEALLSYRGFFAETDLYEVKRANVDFDELHTAYFVQKDDLEKYSSNEIVKDEKGNFVVHPKGSFIYRLAGRDREKSASYYTPEVLTSCLVKYALKELLEGVTSADEILALTVCEPAMGSAAFLNEAVNQLAEAYLQRKQEELGRDIPHDRYLSEKQRIKTLIADRNVYGVDLNPIAVELAEVSLWLNTIHEGGFVPWFGTQLRCGNSLVGARHQKVPVSERGEPVYHFLLGDEGMAKYDDHIIKGKGGKNPIEGLATDAHEHFKTWRKAFNARLTRDNLENLHELTEAIDRLWARHVEKMHDIRERTIDPIDVWPHADADPHSPTTTAYKDTVLHQELYSEKVRASSPYRRLKMAMDYWCALWFWPNEHAELIPDRETFYWDLNLILQADILPSHRADDQTDLFAPTQPVEEARRELEEYGFVNLNELINRSDDIGRRLTLVQELASRYRFHHWELEFADIFEERGGFDLVLGNPPWLKVEWDEGGVLGDHDPYFVIKKLTASQTNIVRQETIERLQIRSEFLTAYEEATGTQNFLNAAANYPELKGIQTNLYKCFIPTGWRIGNECGVVGFLHPEGMYNDPKGGNFRNLTYPRLAYHFQFTNAFFLFPEVHDQTIFSINIYRAHARDIRRFSHIANLFLPQTVDACMEHHGHGPVPGIKDDEHNWNIHGHRARVIEVGPTELALFARLYDDEGTPPLQARLPALHSTQLVAVLEKFARQPQRLGDLKDEYYATVMFDETNAVKKDGTIRRETRFPTDASEWILSGPHFFVGTPFNKTPREVCNHNQAYDCLDLTDLPDDYLPRTNYVPDCTPEEYRSRTPRVGWGVEKPVTEFYRVISRTMLSQSGERTLITAISPPKTGHLDLGFSLTFKNNKQLTPYITALFNSVPYDFMVKSTGKGHFRQDVANQMKIPTPPKSQLGTSLRIRGLLLNCLTTHYADLWQECFDSAFTDDAFAKDDPRLDNAHFKHLTPTWTRDVALRTDYARRQALVEIDVLAAMALGLTLEELQTIYRVQFPVMRMYEDDTWYDQKGRIVFTNSRGLVGVGLPRSKSASWPDGPYWQDVQHMSEGTVTQTIQDDTLPGGVREKTIVYEAPFTRCDREKDYAEVWGVFEERFGHPERDNAPVKDESVDA</sequence>
<evidence type="ECO:0000313" key="8">
    <source>
        <dbReference type="Proteomes" id="UP000321046"/>
    </source>
</evidence>
<dbReference type="Pfam" id="PF07669">
    <property type="entry name" value="Eco57I"/>
    <property type="match status" value="1"/>
</dbReference>
<feature type="domain" description="Type II methyltransferase M.TaqI-like" evidence="6">
    <location>
        <begin position="603"/>
        <end position="918"/>
    </location>
</feature>
<evidence type="ECO:0000256" key="4">
    <source>
        <dbReference type="ARBA" id="ARBA00022691"/>
    </source>
</evidence>
<keyword evidence="4" id="KW-0949">S-adenosyl-L-methionine</keyword>
<keyword evidence="2 7" id="KW-0489">Methyltransferase</keyword>
<accession>A0A5C6WWH4</accession>
<evidence type="ECO:0000256" key="1">
    <source>
        <dbReference type="ARBA" id="ARBA00011900"/>
    </source>
</evidence>
<gene>
    <name evidence="7" type="ORF">FRC96_15045</name>
</gene>
<evidence type="ECO:0000256" key="2">
    <source>
        <dbReference type="ARBA" id="ARBA00022603"/>
    </source>
</evidence>
<organism evidence="7 8">
    <name type="scientific">Lujinxingia vulgaris</name>
    <dbReference type="NCBI Taxonomy" id="2600176"/>
    <lineage>
        <taxon>Bacteria</taxon>
        <taxon>Deltaproteobacteria</taxon>
        <taxon>Bradymonadales</taxon>
        <taxon>Lujinxingiaceae</taxon>
        <taxon>Lujinxingia</taxon>
    </lineage>
</organism>
<dbReference type="InterPro" id="IPR050953">
    <property type="entry name" value="N4_N6_ade-DNA_methylase"/>
</dbReference>
<dbReference type="PRINTS" id="PR00507">
    <property type="entry name" value="N12N6MTFRASE"/>
</dbReference>
<name>A0A5C6WWH4_9DELT</name>
<dbReference type="GO" id="GO:0009007">
    <property type="term" value="F:site-specific DNA-methyltransferase (adenine-specific) activity"/>
    <property type="evidence" value="ECO:0007669"/>
    <property type="project" value="UniProtKB-EC"/>
</dbReference>
<comment type="caution">
    <text evidence="7">The sequence shown here is derived from an EMBL/GenBank/DDBJ whole genome shotgun (WGS) entry which is preliminary data.</text>
</comment>
<dbReference type="PANTHER" id="PTHR33841:SF1">
    <property type="entry name" value="DNA METHYLTRANSFERASE A"/>
    <property type="match status" value="1"/>
</dbReference>
<dbReference type="RefSeq" id="WP_146975592.1">
    <property type="nucleotide sequence ID" value="NZ_VOSL01000059.1"/>
</dbReference>
<dbReference type="Proteomes" id="UP000321046">
    <property type="component" value="Unassembled WGS sequence"/>
</dbReference>
<evidence type="ECO:0000259" key="6">
    <source>
        <dbReference type="Pfam" id="PF07669"/>
    </source>
</evidence>
<comment type="catalytic activity">
    <reaction evidence="5">
        <text>a 2'-deoxyadenosine in DNA + S-adenosyl-L-methionine = an N(6)-methyl-2'-deoxyadenosine in DNA + S-adenosyl-L-homocysteine + H(+)</text>
        <dbReference type="Rhea" id="RHEA:15197"/>
        <dbReference type="Rhea" id="RHEA-COMP:12418"/>
        <dbReference type="Rhea" id="RHEA-COMP:12419"/>
        <dbReference type="ChEBI" id="CHEBI:15378"/>
        <dbReference type="ChEBI" id="CHEBI:57856"/>
        <dbReference type="ChEBI" id="CHEBI:59789"/>
        <dbReference type="ChEBI" id="CHEBI:90615"/>
        <dbReference type="ChEBI" id="CHEBI:90616"/>
        <dbReference type="EC" id="2.1.1.72"/>
    </reaction>
</comment>
<evidence type="ECO:0000313" key="7">
    <source>
        <dbReference type="EMBL" id="TXD33786.1"/>
    </source>
</evidence>
<dbReference type="Gene3D" id="3.40.50.150">
    <property type="entry name" value="Vaccinia Virus protein VP39"/>
    <property type="match status" value="2"/>
</dbReference>
<protein>
    <recommendedName>
        <fullName evidence="1">site-specific DNA-methyltransferase (adenine-specific)</fullName>
        <ecNumber evidence="1">2.1.1.72</ecNumber>
    </recommendedName>
</protein>